<name>A0A9Q3BU87_9BASI</name>
<comment type="caution">
    <text evidence="2">The sequence shown here is derived from an EMBL/GenBank/DDBJ whole genome shotgun (WGS) entry which is preliminary data.</text>
</comment>
<reference evidence="2" key="1">
    <citation type="submission" date="2021-03" db="EMBL/GenBank/DDBJ databases">
        <title>Draft genome sequence of rust myrtle Austropuccinia psidii MF-1, a brazilian biotype.</title>
        <authorList>
            <person name="Quecine M.C."/>
            <person name="Pachon D.M.R."/>
            <person name="Bonatelli M.L."/>
            <person name="Correr F.H."/>
            <person name="Franceschini L.M."/>
            <person name="Leite T.F."/>
            <person name="Margarido G.R.A."/>
            <person name="Almeida C.A."/>
            <person name="Ferrarezi J.A."/>
            <person name="Labate C.A."/>
        </authorList>
    </citation>
    <scope>NUCLEOTIDE SEQUENCE</scope>
    <source>
        <strain evidence="2">MF-1</strain>
    </source>
</reference>
<feature type="region of interest" description="Disordered" evidence="1">
    <location>
        <begin position="37"/>
        <end position="66"/>
    </location>
</feature>
<accession>A0A9Q3BU87</accession>
<evidence type="ECO:0000313" key="3">
    <source>
        <dbReference type="Proteomes" id="UP000765509"/>
    </source>
</evidence>
<evidence type="ECO:0000256" key="1">
    <source>
        <dbReference type="SAM" id="MobiDB-lite"/>
    </source>
</evidence>
<sequence length="106" mass="12087">MAEVTKKKSTCHNCGSTDHYDNNFPKAKKKFYAIEKVREEESPTEDSELNSMHDAIREQSDDDKGQRENVLVEYQEETQLGIQDIKLEAGMPKDAANKNLCKPTHS</sequence>
<gene>
    <name evidence="2" type="ORF">O181_011108</name>
</gene>
<protein>
    <submittedName>
        <fullName evidence="2">Uncharacterized protein</fullName>
    </submittedName>
</protein>
<dbReference type="Proteomes" id="UP000765509">
    <property type="component" value="Unassembled WGS sequence"/>
</dbReference>
<organism evidence="2 3">
    <name type="scientific">Austropuccinia psidii MF-1</name>
    <dbReference type="NCBI Taxonomy" id="1389203"/>
    <lineage>
        <taxon>Eukaryota</taxon>
        <taxon>Fungi</taxon>
        <taxon>Dikarya</taxon>
        <taxon>Basidiomycota</taxon>
        <taxon>Pucciniomycotina</taxon>
        <taxon>Pucciniomycetes</taxon>
        <taxon>Pucciniales</taxon>
        <taxon>Sphaerophragmiaceae</taxon>
        <taxon>Austropuccinia</taxon>
    </lineage>
</organism>
<evidence type="ECO:0000313" key="2">
    <source>
        <dbReference type="EMBL" id="MBW0471393.1"/>
    </source>
</evidence>
<proteinExistence type="predicted"/>
<dbReference type="AlphaFoldDB" id="A0A9Q3BU87"/>
<feature type="compositionally biased region" description="Basic and acidic residues" evidence="1">
    <location>
        <begin position="54"/>
        <end position="66"/>
    </location>
</feature>
<dbReference type="EMBL" id="AVOT02002746">
    <property type="protein sequence ID" value="MBW0471393.1"/>
    <property type="molecule type" value="Genomic_DNA"/>
</dbReference>
<keyword evidence="3" id="KW-1185">Reference proteome</keyword>